<dbReference type="AlphaFoldDB" id="A0A5C5WGH3"/>
<accession>A0A5C5WGH3</accession>
<sequence precursor="true">MSTHFRIPNHRCVVAAFALMIAISPQTLCRLIAQEQVDTAKVTKDDVLDLLEQLNASSLTKRREAEKALIEAGPDALDYLPETAKGMSIEASERLTRVRSALQNLKAQSEAKEDVVRVRLNTVTNLGEALEAISRDSGVEFEYDGDESVAVRSVESPLPFWHAVDLVLDAANLDINFYGGDASTLLLVPRHAERPSRVDSAAYTGVYRIEPTTVTSRRSLNQPDMSALNISIEISWEPRLTPIGLSIPVNQLSGRLDDAAALKPQDSGDTIDVATNADLAFSEFFLPMQLPAGQPSRITSLSGVIRALLPGRKQTFKLPLAELGKEHKIDSMTVRIEDVRENGAIYEVRVGVELENADRSLESHRHWIFENAVHINRKDGSRADHLGYEVYRQTNSGVGIGYLFDLGDTALESTLIYHSPTSVVKNEVPFVIQDIPLP</sequence>
<protein>
    <submittedName>
        <fullName evidence="1">Uncharacterized protein</fullName>
    </submittedName>
</protein>
<dbReference type="RefSeq" id="WP_242632226.1">
    <property type="nucleotide sequence ID" value="NZ_SJPI01000003.1"/>
</dbReference>
<comment type="caution">
    <text evidence="1">The sequence shown here is derived from an EMBL/GenBank/DDBJ whole genome shotgun (WGS) entry which is preliminary data.</text>
</comment>
<name>A0A5C5WGH3_9BACT</name>
<evidence type="ECO:0000313" key="1">
    <source>
        <dbReference type="EMBL" id="TWT49209.1"/>
    </source>
</evidence>
<proteinExistence type="predicted"/>
<reference evidence="1 2" key="1">
    <citation type="submission" date="2019-02" db="EMBL/GenBank/DDBJ databases">
        <title>Deep-cultivation of Planctomycetes and their phenomic and genomic characterization uncovers novel biology.</title>
        <authorList>
            <person name="Wiegand S."/>
            <person name="Jogler M."/>
            <person name="Boedeker C."/>
            <person name="Pinto D."/>
            <person name="Vollmers J."/>
            <person name="Rivas-Marin E."/>
            <person name="Kohn T."/>
            <person name="Peeters S.H."/>
            <person name="Heuer A."/>
            <person name="Rast P."/>
            <person name="Oberbeckmann S."/>
            <person name="Bunk B."/>
            <person name="Jeske O."/>
            <person name="Meyerdierks A."/>
            <person name="Storesund J.E."/>
            <person name="Kallscheuer N."/>
            <person name="Luecker S."/>
            <person name="Lage O.M."/>
            <person name="Pohl T."/>
            <person name="Merkel B.J."/>
            <person name="Hornburger P."/>
            <person name="Mueller R.-W."/>
            <person name="Bruemmer F."/>
            <person name="Labrenz M."/>
            <person name="Spormann A.M."/>
            <person name="Op Den Camp H."/>
            <person name="Overmann J."/>
            <person name="Amann R."/>
            <person name="Jetten M.S.M."/>
            <person name="Mascher T."/>
            <person name="Medema M.H."/>
            <person name="Devos D.P."/>
            <person name="Kaster A.-K."/>
            <person name="Ovreas L."/>
            <person name="Rohde M."/>
            <person name="Galperin M.Y."/>
            <person name="Jogler C."/>
        </authorList>
    </citation>
    <scope>NUCLEOTIDE SEQUENCE [LARGE SCALE GENOMIC DNA]</scope>
    <source>
        <strain evidence="1 2">Pla22</strain>
    </source>
</reference>
<dbReference type="EMBL" id="SJPI01000003">
    <property type="protein sequence ID" value="TWT49209.1"/>
    <property type="molecule type" value="Genomic_DNA"/>
</dbReference>
<gene>
    <name evidence="1" type="ORF">Pla22_44010</name>
</gene>
<dbReference type="Proteomes" id="UP000316598">
    <property type="component" value="Unassembled WGS sequence"/>
</dbReference>
<evidence type="ECO:0000313" key="2">
    <source>
        <dbReference type="Proteomes" id="UP000316598"/>
    </source>
</evidence>
<keyword evidence="2" id="KW-1185">Reference proteome</keyword>
<organism evidence="1 2">
    <name type="scientific">Rubripirellula amarantea</name>
    <dbReference type="NCBI Taxonomy" id="2527999"/>
    <lineage>
        <taxon>Bacteria</taxon>
        <taxon>Pseudomonadati</taxon>
        <taxon>Planctomycetota</taxon>
        <taxon>Planctomycetia</taxon>
        <taxon>Pirellulales</taxon>
        <taxon>Pirellulaceae</taxon>
        <taxon>Rubripirellula</taxon>
    </lineage>
</organism>